<accession>A0A0A8UPP5</accession>
<sequence length="51" mass="5783">MRVLTLWFTYQSCYGLLNNGSLGASSLYYGSKFKLVIVNEVQQSTTPRIHP</sequence>
<keyword evidence="2" id="KW-1185">Reference proteome</keyword>
<dbReference type="KEGG" id="lha:LHA_1812"/>
<dbReference type="EMBL" id="LN681225">
    <property type="protein sequence ID" value="CEK10845.1"/>
    <property type="molecule type" value="Genomic_DNA"/>
</dbReference>
<reference evidence="2" key="1">
    <citation type="submission" date="2014-09" db="EMBL/GenBank/DDBJ databases">
        <authorList>
            <person name="Gomez-Valero L."/>
        </authorList>
    </citation>
    <scope>NUCLEOTIDE SEQUENCE [LARGE SCALE GENOMIC DNA]</scope>
    <source>
        <strain evidence="2">ATCC35250</strain>
    </source>
</reference>
<dbReference type="STRING" id="449.LHA_1812"/>
<evidence type="ECO:0000313" key="1">
    <source>
        <dbReference type="EMBL" id="CEK10845.1"/>
    </source>
</evidence>
<name>A0A0A8UPP5_LEGHA</name>
<dbReference type="Proteomes" id="UP000032803">
    <property type="component" value="Chromosome I"/>
</dbReference>
<gene>
    <name evidence="1" type="ORF">LHA_1812</name>
</gene>
<dbReference type="HOGENOM" id="CLU_3100326_0_0_6"/>
<dbReference type="AlphaFoldDB" id="A0A0A8UPP5"/>
<organism evidence="1 2">
    <name type="scientific">Legionella hackeliae</name>
    <dbReference type="NCBI Taxonomy" id="449"/>
    <lineage>
        <taxon>Bacteria</taxon>
        <taxon>Pseudomonadati</taxon>
        <taxon>Pseudomonadota</taxon>
        <taxon>Gammaproteobacteria</taxon>
        <taxon>Legionellales</taxon>
        <taxon>Legionellaceae</taxon>
        <taxon>Legionella</taxon>
    </lineage>
</organism>
<evidence type="ECO:0000313" key="2">
    <source>
        <dbReference type="Proteomes" id="UP000032803"/>
    </source>
</evidence>
<protein>
    <submittedName>
        <fullName evidence="1">Uncharacterized protein</fullName>
    </submittedName>
</protein>
<proteinExistence type="predicted"/>